<dbReference type="InterPro" id="IPR036388">
    <property type="entry name" value="WH-like_DNA-bd_sf"/>
</dbReference>
<keyword evidence="2" id="KW-0805">Transcription regulation</keyword>
<evidence type="ECO:0000313" key="5">
    <source>
        <dbReference type="EMBL" id="MBP0456080.1"/>
    </source>
</evidence>
<dbReference type="Pfam" id="PF03965">
    <property type="entry name" value="Penicillinase_R"/>
    <property type="match status" value="1"/>
</dbReference>
<organism evidence="5 6">
    <name type="scientific">Streptomyces montanisoli</name>
    <dbReference type="NCBI Taxonomy" id="2798581"/>
    <lineage>
        <taxon>Bacteria</taxon>
        <taxon>Bacillati</taxon>
        <taxon>Actinomycetota</taxon>
        <taxon>Actinomycetes</taxon>
        <taxon>Kitasatosporales</taxon>
        <taxon>Streptomycetaceae</taxon>
        <taxon>Streptomyces</taxon>
    </lineage>
</organism>
<accession>A0A940M9P1</accession>
<dbReference type="GO" id="GO:0045892">
    <property type="term" value="P:negative regulation of DNA-templated transcription"/>
    <property type="evidence" value="ECO:0007669"/>
    <property type="project" value="InterPro"/>
</dbReference>
<dbReference type="AlphaFoldDB" id="A0A940M9P1"/>
<keyword evidence="4" id="KW-0804">Transcription</keyword>
<dbReference type="GO" id="GO:0003677">
    <property type="term" value="F:DNA binding"/>
    <property type="evidence" value="ECO:0007669"/>
    <property type="project" value="UniProtKB-KW"/>
</dbReference>
<evidence type="ECO:0000256" key="3">
    <source>
        <dbReference type="ARBA" id="ARBA00023125"/>
    </source>
</evidence>
<comment type="caution">
    <text evidence="5">The sequence shown here is derived from an EMBL/GenBank/DDBJ whole genome shotgun (WGS) entry which is preliminary data.</text>
</comment>
<dbReference type="InterPro" id="IPR005650">
    <property type="entry name" value="BlaI_family"/>
</dbReference>
<gene>
    <name evidence="5" type="ORF">JFN87_01000</name>
</gene>
<comment type="similarity">
    <text evidence="1">Belongs to the BlaI transcriptional regulatory family.</text>
</comment>
<keyword evidence="3" id="KW-0238">DNA-binding</keyword>
<evidence type="ECO:0000256" key="2">
    <source>
        <dbReference type="ARBA" id="ARBA00023015"/>
    </source>
</evidence>
<dbReference type="InterPro" id="IPR036390">
    <property type="entry name" value="WH_DNA-bd_sf"/>
</dbReference>
<sequence>MDVLWQANEPLPVRTVLDALNRTRENELAYTTVMTVLSRLTGKGALKRIRRGRGFVYAPVADDEAGLAVQDVLRRYGDAAFAHFVTASAADPEAKKRLRRLLDQPEERR</sequence>
<keyword evidence="6" id="KW-1185">Reference proteome</keyword>
<dbReference type="Proteomes" id="UP000670475">
    <property type="component" value="Unassembled WGS sequence"/>
</dbReference>
<evidence type="ECO:0000256" key="1">
    <source>
        <dbReference type="ARBA" id="ARBA00011046"/>
    </source>
</evidence>
<protein>
    <submittedName>
        <fullName evidence="5">BlaI/MecI/CopY family transcriptional regulator</fullName>
    </submittedName>
</protein>
<dbReference type="SUPFAM" id="SSF46785">
    <property type="entry name" value="Winged helix' DNA-binding domain"/>
    <property type="match status" value="1"/>
</dbReference>
<dbReference type="EMBL" id="JAGIQL010000002">
    <property type="protein sequence ID" value="MBP0456080.1"/>
    <property type="molecule type" value="Genomic_DNA"/>
</dbReference>
<dbReference type="Gene3D" id="1.10.10.10">
    <property type="entry name" value="Winged helix-like DNA-binding domain superfamily/Winged helix DNA-binding domain"/>
    <property type="match status" value="1"/>
</dbReference>
<name>A0A940M9P1_9ACTN</name>
<reference evidence="5" key="1">
    <citation type="submission" date="2021-03" db="EMBL/GenBank/DDBJ databases">
        <title>Whole genome sequence of Streptomyces bomunensis MMS17-BM035.</title>
        <authorList>
            <person name="Lee J.H."/>
        </authorList>
    </citation>
    <scope>NUCLEOTIDE SEQUENCE</scope>
    <source>
        <strain evidence="5">MMS17-BM035</strain>
    </source>
</reference>
<evidence type="ECO:0000256" key="4">
    <source>
        <dbReference type="ARBA" id="ARBA00023163"/>
    </source>
</evidence>
<proteinExistence type="inferred from homology"/>
<evidence type="ECO:0000313" key="6">
    <source>
        <dbReference type="Proteomes" id="UP000670475"/>
    </source>
</evidence>